<dbReference type="EMBL" id="CABM01000042">
    <property type="protein sequence ID" value="CBH97196.1"/>
    <property type="molecule type" value="Genomic_DNA"/>
</dbReference>
<keyword evidence="2" id="KW-0597">Phosphoprotein</keyword>
<evidence type="ECO:0000256" key="2">
    <source>
        <dbReference type="ARBA" id="ARBA00022553"/>
    </source>
</evidence>
<organism evidence="4">
    <name type="scientific">mine drainage metagenome</name>
    <dbReference type="NCBI Taxonomy" id="410659"/>
    <lineage>
        <taxon>unclassified sequences</taxon>
        <taxon>metagenomes</taxon>
        <taxon>ecological metagenomes</taxon>
    </lineage>
</organism>
<dbReference type="PROSITE" id="PS50075">
    <property type="entry name" value="CARRIER"/>
    <property type="match status" value="1"/>
</dbReference>
<dbReference type="InterPro" id="IPR036736">
    <property type="entry name" value="ACP-like_sf"/>
</dbReference>
<dbReference type="InterPro" id="IPR006162">
    <property type="entry name" value="Ppantetheine_attach_site"/>
</dbReference>
<evidence type="ECO:0000256" key="1">
    <source>
        <dbReference type="ARBA" id="ARBA00022450"/>
    </source>
</evidence>
<keyword evidence="1" id="KW-0596">Phosphopantetheine</keyword>
<protein>
    <recommendedName>
        <fullName evidence="3">Carrier domain-containing protein</fullName>
    </recommendedName>
</protein>
<sequence length="88" mass="9824">MNQIWDEFQIIKKIKDIVLSTFNIDLSDKPDTMPIGDLGLDSMGILDVIMSLEDVIGQNLKNIDLPKNPTLRDVADMVIKNMQAGGHD</sequence>
<comment type="caution">
    <text evidence="4">The sequence shown here is derived from an EMBL/GenBank/DDBJ whole genome shotgun (WGS) entry which is preliminary data.</text>
</comment>
<dbReference type="SUPFAM" id="SSF47336">
    <property type="entry name" value="ACP-like"/>
    <property type="match status" value="1"/>
</dbReference>
<dbReference type="PROSITE" id="PS00012">
    <property type="entry name" value="PHOSPHOPANTETHEINE"/>
    <property type="match status" value="1"/>
</dbReference>
<dbReference type="InterPro" id="IPR009081">
    <property type="entry name" value="PP-bd_ACP"/>
</dbReference>
<evidence type="ECO:0000313" key="4">
    <source>
        <dbReference type="EMBL" id="CBH97196.1"/>
    </source>
</evidence>
<reference evidence="4" key="1">
    <citation type="submission" date="2009-10" db="EMBL/GenBank/DDBJ databases">
        <title>Diversity of trophic interactions inside an arsenic-rich microbial ecosystem.</title>
        <authorList>
            <person name="Bertin P.N."/>
            <person name="Heinrich-Salmeron A."/>
            <person name="Pelletier E."/>
            <person name="Goulhen-Chollet F."/>
            <person name="Arsene-Ploetze F."/>
            <person name="Gallien S."/>
            <person name="Calteau A."/>
            <person name="Vallenet D."/>
            <person name="Casiot C."/>
            <person name="Chane-Woon-Ming B."/>
            <person name="Giloteaux L."/>
            <person name="Barakat M."/>
            <person name="Bonnefoy V."/>
            <person name="Bruneel O."/>
            <person name="Chandler M."/>
            <person name="Cleiss J."/>
            <person name="Duran R."/>
            <person name="Elbaz-Poulichet F."/>
            <person name="Fonknechten N."/>
            <person name="Lauga B."/>
            <person name="Mornico D."/>
            <person name="Ortet P."/>
            <person name="Schaeffer C."/>
            <person name="Siguier P."/>
            <person name="Alexander Thil Smith A."/>
            <person name="Van Dorsselaer A."/>
            <person name="Weissenbach J."/>
            <person name="Medigue C."/>
            <person name="Le Paslier D."/>
        </authorList>
    </citation>
    <scope>NUCLEOTIDE SEQUENCE</scope>
</reference>
<dbReference type="Pfam" id="PF00550">
    <property type="entry name" value="PP-binding"/>
    <property type="match status" value="1"/>
</dbReference>
<feature type="domain" description="Carrier" evidence="3">
    <location>
        <begin position="5"/>
        <end position="82"/>
    </location>
</feature>
<dbReference type="Gene3D" id="1.10.1200.10">
    <property type="entry name" value="ACP-like"/>
    <property type="match status" value="1"/>
</dbReference>
<name>E6PQJ1_9ZZZZ</name>
<evidence type="ECO:0000259" key="3">
    <source>
        <dbReference type="PROSITE" id="PS50075"/>
    </source>
</evidence>
<proteinExistence type="predicted"/>
<accession>E6PQJ1</accession>
<gene>
    <name evidence="4" type="ORF">CARN2_2668</name>
</gene>
<dbReference type="AlphaFoldDB" id="E6PQJ1"/>